<dbReference type="PANTHER" id="PTHR35711">
    <property type="entry name" value="EXPRESSED PROTEIN"/>
    <property type="match status" value="1"/>
</dbReference>
<evidence type="ECO:0000256" key="1">
    <source>
        <dbReference type="SAM" id="MobiDB-lite"/>
    </source>
</evidence>
<sequence length="1053" mass="105755">MVPEVPALFREIAKSLSAEGLKPAAAACNRLLDSIKKEGGNDSAHKKLVSALDAVPVDTMARVVAGLQPAAQRVLLGLSDNMEDAFLRARLVPELALKMLEAANVGPEQLLGAMYGPVLDYSSDDEDAEAAEGLASMILTRADGGASGGKAAVKGKAAAKGKGGAKDKSESQGPQEEEGGGEDEPWFCGAARLGHLGVLRKAVAAAATKPSQEQLAAALRAAVLCGRRDAYRLLLDECGAPADAVDIARDLMAVATGSTGCSSAAASGAAGGVAPAAAALRWRRLQQDRVAQAVQLLVAVARERGQLSQVGPELILSALAAAAQALQPEAVRALAATAHGAVAAGGGDGEEAVAGAATALLWELVCGGAGAGQPLGMRGGIDDDSAAKAAAGGGAEDGDEEDQGPGEDGEMPEDAALSPQFATYKALVAAGGARVRLSPAQLRELQARPGAAAALAALPGDELVRVAAAGGGAGGGTAAGDTQPLEAAAGKGAEPWASDVASVAALAGLREAGGGKEGPAAAAAAAAIAAASTELSWAEVPLLQSPAAAPQAAAAAAPAAKKRKTDTAEAAALAAGVEVEPADGVHVLLAAAHVGNAAACLFLLTGDGDDEERDLDEDEDEEPEEEEEEEKEKQRGRALPEEARPRPGEVVQAVQVAARRGGGGAASGCWRLVDMLVGRLLCQVMMDQIMQVTGGGAGGGDGGGSDDDASDGEGKKRRRGAEAAGGSGSGSSVAEMIASNPNLKLLCHVVSGDGASAGDIMAGRAGDDDDDDAGEEREEGDKEKEKEEEEEAAAADGMPASSYWVARALQLAASRGDVGRVVELMAGIEVRCRQEREQQQQQKEGKEGAGGEATLTWGQAVLGRGVLAAMRTAVGALAGARRLRVPEERRVRLLGGRKVVQVLAHASGRQPAAAVAEGVAEVRAAVAAAHAELHYACKAARERGSKSTAAAASSAAGADGSSTVQLCGFRWGAVAPAVREAIEEARSEAVGGGGVGGEEADGLWESWESSEEAEEYGDEEAEEESDEEMEMGEGESGSGSGLSGEESDGEDDE</sequence>
<gene>
    <name evidence="2" type="ORF">CHLRE_17g700250v5</name>
</gene>
<dbReference type="KEGG" id="cre:CHLRE_17g700250v5"/>
<dbReference type="AlphaFoldDB" id="A0A2K3CNV8"/>
<feature type="region of interest" description="Disordered" evidence="1">
    <location>
        <begin position="157"/>
        <end position="186"/>
    </location>
</feature>
<evidence type="ECO:0000313" key="2">
    <source>
        <dbReference type="EMBL" id="PNW69972.1"/>
    </source>
</evidence>
<feature type="compositionally biased region" description="Acidic residues" evidence="1">
    <location>
        <begin position="767"/>
        <end position="778"/>
    </location>
</feature>
<organism evidence="2 3">
    <name type="scientific">Chlamydomonas reinhardtii</name>
    <name type="common">Chlamydomonas smithii</name>
    <dbReference type="NCBI Taxonomy" id="3055"/>
    <lineage>
        <taxon>Eukaryota</taxon>
        <taxon>Viridiplantae</taxon>
        <taxon>Chlorophyta</taxon>
        <taxon>core chlorophytes</taxon>
        <taxon>Chlorophyceae</taxon>
        <taxon>CS clade</taxon>
        <taxon>Chlamydomonadales</taxon>
        <taxon>Chlamydomonadaceae</taxon>
        <taxon>Chlamydomonas</taxon>
    </lineage>
</organism>
<feature type="compositionally biased region" description="Basic and acidic residues" evidence="1">
    <location>
        <begin position="631"/>
        <end position="647"/>
    </location>
</feature>
<accession>A0A2K3CNV8</accession>
<keyword evidence="3" id="KW-1185">Reference proteome</keyword>
<dbReference type="OrthoDB" id="550702at2759"/>
<reference evidence="2 3" key="1">
    <citation type="journal article" date="2007" name="Science">
        <title>The Chlamydomonas genome reveals the evolution of key animal and plant functions.</title>
        <authorList>
            <person name="Merchant S.S."/>
            <person name="Prochnik S.E."/>
            <person name="Vallon O."/>
            <person name="Harris E.H."/>
            <person name="Karpowicz S.J."/>
            <person name="Witman G.B."/>
            <person name="Terry A."/>
            <person name="Salamov A."/>
            <person name="Fritz-Laylin L.K."/>
            <person name="Marechal-Drouard L."/>
            <person name="Marshall W.F."/>
            <person name="Qu L.H."/>
            <person name="Nelson D.R."/>
            <person name="Sanderfoot A.A."/>
            <person name="Spalding M.H."/>
            <person name="Kapitonov V.V."/>
            <person name="Ren Q."/>
            <person name="Ferris P."/>
            <person name="Lindquist E."/>
            <person name="Shapiro H."/>
            <person name="Lucas S.M."/>
            <person name="Grimwood J."/>
            <person name="Schmutz J."/>
            <person name="Cardol P."/>
            <person name="Cerutti H."/>
            <person name="Chanfreau G."/>
            <person name="Chen C.L."/>
            <person name="Cognat V."/>
            <person name="Croft M.T."/>
            <person name="Dent R."/>
            <person name="Dutcher S."/>
            <person name="Fernandez E."/>
            <person name="Fukuzawa H."/>
            <person name="Gonzalez-Ballester D."/>
            <person name="Gonzalez-Halphen D."/>
            <person name="Hallmann A."/>
            <person name="Hanikenne M."/>
            <person name="Hippler M."/>
            <person name="Inwood W."/>
            <person name="Jabbari K."/>
            <person name="Kalanon M."/>
            <person name="Kuras R."/>
            <person name="Lefebvre P.A."/>
            <person name="Lemaire S.D."/>
            <person name="Lobanov A.V."/>
            <person name="Lohr M."/>
            <person name="Manuell A."/>
            <person name="Meier I."/>
            <person name="Mets L."/>
            <person name="Mittag M."/>
            <person name="Mittelmeier T."/>
            <person name="Moroney J.V."/>
            <person name="Moseley J."/>
            <person name="Napoli C."/>
            <person name="Nedelcu A.M."/>
            <person name="Niyogi K."/>
            <person name="Novoselov S.V."/>
            <person name="Paulsen I.T."/>
            <person name="Pazour G."/>
            <person name="Purton S."/>
            <person name="Ral J.P."/>
            <person name="Riano-Pachon D.M."/>
            <person name="Riekhof W."/>
            <person name="Rymarquis L."/>
            <person name="Schroda M."/>
            <person name="Stern D."/>
            <person name="Umen J."/>
            <person name="Willows R."/>
            <person name="Wilson N."/>
            <person name="Zimmer S.L."/>
            <person name="Allmer J."/>
            <person name="Balk J."/>
            <person name="Bisova K."/>
            <person name="Chen C.J."/>
            <person name="Elias M."/>
            <person name="Gendler K."/>
            <person name="Hauser C."/>
            <person name="Lamb M.R."/>
            <person name="Ledford H."/>
            <person name="Long J.C."/>
            <person name="Minagawa J."/>
            <person name="Page M.D."/>
            <person name="Pan J."/>
            <person name="Pootakham W."/>
            <person name="Roje S."/>
            <person name="Rose A."/>
            <person name="Stahlberg E."/>
            <person name="Terauchi A.M."/>
            <person name="Yang P."/>
            <person name="Ball S."/>
            <person name="Bowler C."/>
            <person name="Dieckmann C.L."/>
            <person name="Gladyshev V.N."/>
            <person name="Green P."/>
            <person name="Jorgensen R."/>
            <person name="Mayfield S."/>
            <person name="Mueller-Roeber B."/>
            <person name="Rajamani S."/>
            <person name="Sayre R.T."/>
            <person name="Brokstein P."/>
            <person name="Dubchak I."/>
            <person name="Goodstein D."/>
            <person name="Hornick L."/>
            <person name="Huang Y.W."/>
            <person name="Jhaveri J."/>
            <person name="Luo Y."/>
            <person name="Martinez D."/>
            <person name="Ngau W.C."/>
            <person name="Otillar B."/>
            <person name="Poliakov A."/>
            <person name="Porter A."/>
            <person name="Szajkowski L."/>
            <person name="Werner G."/>
            <person name="Zhou K."/>
            <person name="Grigoriev I.V."/>
            <person name="Rokhsar D.S."/>
            <person name="Grossman A.R."/>
        </authorList>
    </citation>
    <scope>NUCLEOTIDE SEQUENCE [LARGE SCALE GENOMIC DNA]</scope>
    <source>
        <strain evidence="3">CC-503</strain>
    </source>
</reference>
<dbReference type="GeneID" id="66056892"/>
<feature type="compositionally biased region" description="Acidic residues" evidence="1">
    <location>
        <begin position="175"/>
        <end position="185"/>
    </location>
</feature>
<dbReference type="Proteomes" id="UP000006906">
    <property type="component" value="Chromosome 17"/>
</dbReference>
<dbReference type="RefSeq" id="XP_042914362.1">
    <property type="nucleotide sequence ID" value="XM_043071903.1"/>
</dbReference>
<protein>
    <submittedName>
        <fullName evidence="2">Uncharacterized protein</fullName>
    </submittedName>
</protein>
<name>A0A2K3CNV8_CHLRE</name>
<feature type="compositionally biased region" description="Acidic residues" evidence="1">
    <location>
        <begin position="608"/>
        <end position="630"/>
    </location>
</feature>
<dbReference type="Gramene" id="PNW69972">
    <property type="protein sequence ID" value="PNW69972"/>
    <property type="gene ID" value="CHLRE_17g700250v5"/>
</dbReference>
<proteinExistence type="predicted"/>
<feature type="region of interest" description="Disordered" evidence="1">
    <location>
        <begin position="986"/>
        <end position="1053"/>
    </location>
</feature>
<feature type="region of interest" description="Disordered" evidence="1">
    <location>
        <begin position="380"/>
        <end position="414"/>
    </location>
</feature>
<feature type="compositionally biased region" description="Acidic residues" evidence="1">
    <location>
        <begin position="396"/>
        <end position="413"/>
    </location>
</feature>
<dbReference type="EMBL" id="CM008978">
    <property type="protein sequence ID" value="PNW69972.1"/>
    <property type="molecule type" value="Genomic_DNA"/>
</dbReference>
<feature type="compositionally biased region" description="Acidic residues" evidence="1">
    <location>
        <begin position="998"/>
        <end position="1033"/>
    </location>
</feature>
<dbReference type="InParanoid" id="A0A2K3CNV8"/>
<feature type="region of interest" description="Disordered" evidence="1">
    <location>
        <begin position="757"/>
        <end position="798"/>
    </location>
</feature>
<evidence type="ECO:0000313" key="3">
    <source>
        <dbReference type="Proteomes" id="UP000006906"/>
    </source>
</evidence>
<feature type="region of interest" description="Disordered" evidence="1">
    <location>
        <begin position="608"/>
        <end position="649"/>
    </location>
</feature>
<dbReference type="PANTHER" id="PTHR35711:SF1">
    <property type="entry name" value="ECTODERMAL, ISOFORM F"/>
    <property type="match status" value="1"/>
</dbReference>
<feature type="region of interest" description="Disordered" evidence="1">
    <location>
        <begin position="695"/>
        <end position="733"/>
    </location>
</feature>